<dbReference type="SUPFAM" id="SSF54593">
    <property type="entry name" value="Glyoxalase/Bleomycin resistance protein/Dihydroxybiphenyl dioxygenase"/>
    <property type="match status" value="1"/>
</dbReference>
<dbReference type="AlphaFoldDB" id="A0A7S8HC34"/>
<dbReference type="PROSITE" id="PS51819">
    <property type="entry name" value="VOC"/>
    <property type="match status" value="1"/>
</dbReference>
<dbReference type="KEGG" id="kmn:HW532_11720"/>
<dbReference type="Proteomes" id="UP000593594">
    <property type="component" value="Chromosome"/>
</dbReference>
<gene>
    <name evidence="2" type="ORF">HW532_11720</name>
</gene>
<keyword evidence="3" id="KW-1185">Reference proteome</keyword>
<dbReference type="PANTHER" id="PTHR36503">
    <property type="entry name" value="BLR2520 PROTEIN"/>
    <property type="match status" value="1"/>
</dbReference>
<protein>
    <submittedName>
        <fullName evidence="2">VOC family protein</fullName>
    </submittedName>
</protein>
<organism evidence="2 3">
    <name type="scientific">Kaustia mangrovi</name>
    <dbReference type="NCBI Taxonomy" id="2593653"/>
    <lineage>
        <taxon>Bacteria</taxon>
        <taxon>Pseudomonadati</taxon>
        <taxon>Pseudomonadota</taxon>
        <taxon>Alphaproteobacteria</taxon>
        <taxon>Hyphomicrobiales</taxon>
        <taxon>Parvibaculaceae</taxon>
        <taxon>Kaustia</taxon>
    </lineage>
</organism>
<evidence type="ECO:0000259" key="1">
    <source>
        <dbReference type="PROSITE" id="PS51819"/>
    </source>
</evidence>
<dbReference type="InterPro" id="IPR037523">
    <property type="entry name" value="VOC_core"/>
</dbReference>
<feature type="domain" description="VOC" evidence="1">
    <location>
        <begin position="4"/>
        <end position="127"/>
    </location>
</feature>
<dbReference type="RefSeq" id="WP_213160663.1">
    <property type="nucleotide sequence ID" value="NZ_CP058214.1"/>
</dbReference>
<dbReference type="Gene3D" id="3.10.180.10">
    <property type="entry name" value="2,3-Dihydroxybiphenyl 1,2-Dioxygenase, domain 1"/>
    <property type="match status" value="1"/>
</dbReference>
<dbReference type="InterPro" id="IPR004360">
    <property type="entry name" value="Glyas_Fos-R_dOase_dom"/>
</dbReference>
<evidence type="ECO:0000313" key="2">
    <source>
        <dbReference type="EMBL" id="QPC43302.1"/>
    </source>
</evidence>
<name>A0A7S8HC34_9HYPH</name>
<accession>A0A7S8HC34</accession>
<evidence type="ECO:0000313" key="3">
    <source>
        <dbReference type="Proteomes" id="UP000593594"/>
    </source>
</evidence>
<dbReference type="Pfam" id="PF00903">
    <property type="entry name" value="Glyoxalase"/>
    <property type="match status" value="1"/>
</dbReference>
<dbReference type="CDD" id="cd07251">
    <property type="entry name" value="VOC_like"/>
    <property type="match status" value="1"/>
</dbReference>
<proteinExistence type="predicted"/>
<dbReference type="InterPro" id="IPR029068">
    <property type="entry name" value="Glyas_Bleomycin-R_OHBP_Dase"/>
</dbReference>
<reference evidence="2 3" key="1">
    <citation type="submission" date="2020-06" db="EMBL/GenBank/DDBJ databases">
        <title>Genome sequence of 2 isolates from Red Sea Mangroves.</title>
        <authorList>
            <person name="Sefrji F."/>
            <person name="Michoud G."/>
            <person name="Merlino G."/>
            <person name="Daffonchio D."/>
        </authorList>
    </citation>
    <scope>NUCLEOTIDE SEQUENCE [LARGE SCALE GENOMIC DNA]</scope>
    <source>
        <strain evidence="2 3">R1DC25</strain>
    </source>
</reference>
<dbReference type="EMBL" id="CP058214">
    <property type="protein sequence ID" value="QPC43302.1"/>
    <property type="molecule type" value="Genomic_DNA"/>
</dbReference>
<sequence>MEQRLSLVTLGVADVARARAFYEALGWTASAIDGEGGVAFFQLPGMVLGLFGREALAEDAGVPAEGSGFSGIALAYNTRSRGEVDERLREAEAAGGRIVKPAEQVFWGGYSGYFADPDGHLWEVAWNPDFEILADGGMKLPR</sequence>
<dbReference type="PANTHER" id="PTHR36503:SF1">
    <property type="entry name" value="BLR2520 PROTEIN"/>
    <property type="match status" value="1"/>
</dbReference>